<gene>
    <name evidence="9" type="ORF">TTHERM_00529800</name>
</gene>
<evidence type="ECO:0000256" key="8">
    <source>
        <dbReference type="SAM" id="SignalP"/>
    </source>
</evidence>
<dbReference type="OrthoDB" id="294288at2759"/>
<keyword evidence="5" id="KW-1015">Disulfide bond</keyword>
<evidence type="ECO:0000256" key="7">
    <source>
        <dbReference type="SAM" id="Phobius"/>
    </source>
</evidence>
<dbReference type="PANTHER" id="PTHR11567:SF211">
    <property type="entry name" value="PROSTATIC ACID PHOSPHATASE"/>
    <property type="match status" value="1"/>
</dbReference>
<feature type="transmembrane region" description="Helical" evidence="7">
    <location>
        <begin position="409"/>
        <end position="432"/>
    </location>
</feature>
<keyword evidence="3 8" id="KW-0732">Signal</keyword>
<proteinExistence type="inferred from homology"/>
<evidence type="ECO:0000256" key="6">
    <source>
        <dbReference type="ARBA" id="ARBA00023180"/>
    </source>
</evidence>
<accession>I7M6D9</accession>
<keyword evidence="7" id="KW-0472">Membrane</keyword>
<comment type="catalytic activity">
    <reaction evidence="1">
        <text>a phosphate monoester + H2O = an alcohol + phosphate</text>
        <dbReference type="Rhea" id="RHEA:15017"/>
        <dbReference type="ChEBI" id="CHEBI:15377"/>
        <dbReference type="ChEBI" id="CHEBI:30879"/>
        <dbReference type="ChEBI" id="CHEBI:43474"/>
        <dbReference type="ChEBI" id="CHEBI:67140"/>
        <dbReference type="EC" id="3.1.3.2"/>
    </reaction>
</comment>
<dbReference type="OMA" id="MINEPIN"/>
<evidence type="ECO:0000256" key="1">
    <source>
        <dbReference type="ARBA" id="ARBA00000032"/>
    </source>
</evidence>
<name>I7M6D9_TETTS</name>
<organism evidence="9 10">
    <name type="scientific">Tetrahymena thermophila (strain SB210)</name>
    <dbReference type="NCBI Taxonomy" id="312017"/>
    <lineage>
        <taxon>Eukaryota</taxon>
        <taxon>Sar</taxon>
        <taxon>Alveolata</taxon>
        <taxon>Ciliophora</taxon>
        <taxon>Intramacronucleata</taxon>
        <taxon>Oligohymenophorea</taxon>
        <taxon>Hymenostomatida</taxon>
        <taxon>Tetrahymenina</taxon>
        <taxon>Tetrahymenidae</taxon>
        <taxon>Tetrahymena</taxon>
    </lineage>
</organism>
<dbReference type="SUPFAM" id="SSF53254">
    <property type="entry name" value="Phosphoglycerate mutase-like"/>
    <property type="match status" value="1"/>
</dbReference>
<dbReference type="HOGENOM" id="CLU_030431_1_2_1"/>
<dbReference type="AlphaFoldDB" id="I7M6D9"/>
<feature type="signal peptide" evidence="8">
    <location>
        <begin position="1"/>
        <end position="22"/>
    </location>
</feature>
<dbReference type="Pfam" id="PF00328">
    <property type="entry name" value="His_Phos_2"/>
    <property type="match status" value="1"/>
</dbReference>
<dbReference type="GO" id="GO:0003993">
    <property type="term" value="F:acid phosphatase activity"/>
    <property type="evidence" value="ECO:0007669"/>
    <property type="project" value="UniProtKB-EC"/>
</dbReference>
<feature type="chain" id="PRO_5003712088" evidence="8">
    <location>
        <begin position="23"/>
        <end position="507"/>
    </location>
</feature>
<dbReference type="PANTHER" id="PTHR11567">
    <property type="entry name" value="ACID PHOSPHATASE-RELATED"/>
    <property type="match status" value="1"/>
</dbReference>
<dbReference type="GeneID" id="7837841"/>
<evidence type="ECO:0000256" key="5">
    <source>
        <dbReference type="ARBA" id="ARBA00023157"/>
    </source>
</evidence>
<dbReference type="InterPro" id="IPR050645">
    <property type="entry name" value="Histidine_acid_phosphatase"/>
</dbReference>
<protein>
    <submittedName>
        <fullName evidence="9">Histidine phosphatase family (Branch 2) protein</fullName>
    </submittedName>
</protein>
<keyword evidence="10" id="KW-1185">Reference proteome</keyword>
<reference evidence="10" key="1">
    <citation type="journal article" date="2006" name="PLoS Biol.">
        <title>Macronuclear genome sequence of the ciliate Tetrahymena thermophila, a model eukaryote.</title>
        <authorList>
            <person name="Eisen J.A."/>
            <person name="Coyne R.S."/>
            <person name="Wu M."/>
            <person name="Wu D."/>
            <person name="Thiagarajan M."/>
            <person name="Wortman J.R."/>
            <person name="Badger J.H."/>
            <person name="Ren Q."/>
            <person name="Amedeo P."/>
            <person name="Jones K.M."/>
            <person name="Tallon L.J."/>
            <person name="Delcher A.L."/>
            <person name="Salzberg S.L."/>
            <person name="Silva J.C."/>
            <person name="Haas B.J."/>
            <person name="Majoros W.H."/>
            <person name="Farzad M."/>
            <person name="Carlton J.M."/>
            <person name="Smith R.K. Jr."/>
            <person name="Garg J."/>
            <person name="Pearlman R.E."/>
            <person name="Karrer K.M."/>
            <person name="Sun L."/>
            <person name="Manning G."/>
            <person name="Elde N.C."/>
            <person name="Turkewitz A.P."/>
            <person name="Asai D.J."/>
            <person name="Wilkes D.E."/>
            <person name="Wang Y."/>
            <person name="Cai H."/>
            <person name="Collins K."/>
            <person name="Stewart B.A."/>
            <person name="Lee S.R."/>
            <person name="Wilamowska K."/>
            <person name="Weinberg Z."/>
            <person name="Ruzzo W.L."/>
            <person name="Wloga D."/>
            <person name="Gaertig J."/>
            <person name="Frankel J."/>
            <person name="Tsao C.-C."/>
            <person name="Gorovsky M.A."/>
            <person name="Keeling P.J."/>
            <person name="Waller R.F."/>
            <person name="Patron N.J."/>
            <person name="Cherry J.M."/>
            <person name="Stover N.A."/>
            <person name="Krieger C.J."/>
            <person name="del Toro C."/>
            <person name="Ryder H.F."/>
            <person name="Williamson S.C."/>
            <person name="Barbeau R.A."/>
            <person name="Hamilton E.P."/>
            <person name="Orias E."/>
        </authorList>
    </citation>
    <scope>NUCLEOTIDE SEQUENCE [LARGE SCALE GENOMIC DNA]</scope>
    <source>
        <strain evidence="10">SB210</strain>
    </source>
</reference>
<keyword evidence="4" id="KW-0378">Hydrolase</keyword>
<dbReference type="EMBL" id="GG662522">
    <property type="protein sequence ID" value="EAR85028.1"/>
    <property type="molecule type" value="Genomic_DNA"/>
</dbReference>
<keyword evidence="6" id="KW-0325">Glycoprotein</keyword>
<evidence type="ECO:0000256" key="2">
    <source>
        <dbReference type="ARBA" id="ARBA00005375"/>
    </source>
</evidence>
<dbReference type="eggNOG" id="KOG3720">
    <property type="taxonomic scope" value="Eukaryota"/>
</dbReference>
<dbReference type="KEGG" id="tet:TTHERM_00529800"/>
<keyword evidence="7" id="KW-1133">Transmembrane helix</keyword>
<sequence>MKIQAIYNFLLLISLLQEIVLSQDKLLLVIEHFRHGARGPLKNSYDYQQQTYMAGELTDVGIFQQYQLGSQIRAEYVQNRKFLRPYFNHTEILVYSTDVNRTIMSSYAHLTALYPPGTGYNISVTNQTLLQTPYQNAIFYPVDGGYALPYGMSVFPVHTLPQQGSILPLYCPNYNKLMQSNINKYGDFISNLNAECNDLYQQISDMINEPINNLQDLMNFEDVMTADIYQQRKLPPQLTYDQINKINILRAISWFVYQTGPVAKALASNGFNFIIQQFQNKINNNSTLKYIVLSGHDSTLSRQILQLNMSNHECQWQKYQNKPSTSLNCVDSPRFASTIIYELYQSAADPTQYYVMVKYNNQYVFLCEQQSTKCELQEFISRLQFSSGVYEDLCGIVSDKSVIDDRETLIQFLAIITVVLAIVTALLGYSLYKMKQQSKSQIQYLQEHQLQSPLYNQSDMSRYVELHNIQQNQQQQITQSQQFQQQQQQPQQQQQQQQYTEQGYTQA</sequence>
<keyword evidence="7" id="KW-0812">Transmembrane</keyword>
<dbReference type="InParanoid" id="I7M6D9"/>
<dbReference type="Proteomes" id="UP000009168">
    <property type="component" value="Unassembled WGS sequence"/>
</dbReference>
<comment type="similarity">
    <text evidence="2">Belongs to the histidine acid phosphatase family.</text>
</comment>
<evidence type="ECO:0000256" key="4">
    <source>
        <dbReference type="ARBA" id="ARBA00022801"/>
    </source>
</evidence>
<dbReference type="InterPro" id="IPR029033">
    <property type="entry name" value="His_PPase_superfam"/>
</dbReference>
<evidence type="ECO:0000313" key="9">
    <source>
        <dbReference type="EMBL" id="EAR85028.1"/>
    </source>
</evidence>
<evidence type="ECO:0000313" key="10">
    <source>
        <dbReference type="Proteomes" id="UP000009168"/>
    </source>
</evidence>
<dbReference type="InterPro" id="IPR000560">
    <property type="entry name" value="His_Pase_clade-2"/>
</dbReference>
<dbReference type="CDD" id="cd07061">
    <property type="entry name" value="HP_HAP_like"/>
    <property type="match status" value="1"/>
</dbReference>
<evidence type="ECO:0000256" key="3">
    <source>
        <dbReference type="ARBA" id="ARBA00022729"/>
    </source>
</evidence>
<dbReference type="RefSeq" id="XP_001032691.1">
    <property type="nucleotide sequence ID" value="XM_001032691.2"/>
</dbReference>
<dbReference type="Gene3D" id="3.40.50.1240">
    <property type="entry name" value="Phosphoglycerate mutase-like"/>
    <property type="match status" value="1"/>
</dbReference>